<dbReference type="InterPro" id="IPR020846">
    <property type="entry name" value="MFS_dom"/>
</dbReference>
<keyword evidence="2" id="KW-0813">Transport</keyword>
<feature type="region of interest" description="Disordered" evidence="6">
    <location>
        <begin position="377"/>
        <end position="475"/>
    </location>
</feature>
<protein>
    <recommendedName>
        <fullName evidence="8">Major facilitator superfamily (MFS) profile domain-containing protein</fullName>
    </recommendedName>
</protein>
<feature type="transmembrane region" description="Helical" evidence="7">
    <location>
        <begin position="224"/>
        <end position="243"/>
    </location>
</feature>
<evidence type="ECO:0000256" key="7">
    <source>
        <dbReference type="SAM" id="Phobius"/>
    </source>
</evidence>
<feature type="transmembrane region" description="Helical" evidence="7">
    <location>
        <begin position="356"/>
        <end position="375"/>
    </location>
</feature>
<dbReference type="Proteomes" id="UP001140453">
    <property type="component" value="Unassembled WGS sequence"/>
</dbReference>
<feature type="transmembrane region" description="Helical" evidence="7">
    <location>
        <begin position="255"/>
        <end position="275"/>
    </location>
</feature>
<name>A0A9W8YYH2_9PEZI</name>
<comment type="caution">
    <text evidence="9">The sequence shown here is derived from an EMBL/GenBank/DDBJ whole genome shotgun (WGS) entry which is preliminary data.</text>
</comment>
<dbReference type="InterPro" id="IPR011701">
    <property type="entry name" value="MFS"/>
</dbReference>
<feature type="transmembrane region" description="Helical" evidence="7">
    <location>
        <begin position="281"/>
        <end position="308"/>
    </location>
</feature>
<evidence type="ECO:0000313" key="9">
    <source>
        <dbReference type="EMBL" id="KAJ4394126.1"/>
    </source>
</evidence>
<evidence type="ECO:0000256" key="4">
    <source>
        <dbReference type="ARBA" id="ARBA00022989"/>
    </source>
</evidence>
<feature type="transmembrane region" description="Helical" evidence="7">
    <location>
        <begin position="169"/>
        <end position="187"/>
    </location>
</feature>
<dbReference type="Gene3D" id="1.20.1250.20">
    <property type="entry name" value="MFS general substrate transporter like domains"/>
    <property type="match status" value="1"/>
</dbReference>
<sequence>MGLCNGNVGIIRTMVAEMVPWKELQPQAFSLMPLVWSIGSVFGPSFGGFFARPAQQYPGLFGDSWLLNTYPFLLPNLVAFLFFFISVVVATLFLHETLETKRHERDWGLKLGEKISRPFKKRPRYVHDRHHRASFADAEASAPLLPKSGGAVVRKDESRPTMKEIFDRQVTITIIAYTFLALHSVAFDQVLPAFLDFPRQAHNEENTQLPFQFSGGFGLNSSEIGMIFTVYGLACGIIQFFLFPPICNRFGALRCFKAGTVLFPIVYVILPYTALIESPRLQFAALLILLLFKGFAVIVGFPCITILLTNSAPSLRILGTLNGFATTFSGIGRAIGPMSAGATFSWGVKRGFVIPAFWLLAIVAVGQMVPAWMIVEGEGPNRADDSDDEVLLGRDDDDSTDDDDQDRAIIAGDSADVSGVREDAIPEPEDEDFSPLVRVHSQASKTHNGYGAINGSTRGTRLRPMSSDGKGLHRN</sequence>
<comment type="subcellular location">
    <subcellularLocation>
        <location evidence="1">Membrane</location>
        <topology evidence="1">Multi-pass membrane protein</topology>
    </subcellularLocation>
</comment>
<evidence type="ECO:0000259" key="8">
    <source>
        <dbReference type="PROSITE" id="PS50850"/>
    </source>
</evidence>
<dbReference type="PANTHER" id="PTHR23504">
    <property type="entry name" value="MAJOR FACILITATOR SUPERFAMILY DOMAIN-CONTAINING PROTEIN 10"/>
    <property type="match status" value="1"/>
</dbReference>
<keyword evidence="10" id="KW-1185">Reference proteome</keyword>
<evidence type="ECO:0000313" key="10">
    <source>
        <dbReference type="Proteomes" id="UP001140453"/>
    </source>
</evidence>
<organism evidence="9 10">
    <name type="scientific">Gnomoniopsis smithogilvyi</name>
    <dbReference type="NCBI Taxonomy" id="1191159"/>
    <lineage>
        <taxon>Eukaryota</taxon>
        <taxon>Fungi</taxon>
        <taxon>Dikarya</taxon>
        <taxon>Ascomycota</taxon>
        <taxon>Pezizomycotina</taxon>
        <taxon>Sordariomycetes</taxon>
        <taxon>Sordariomycetidae</taxon>
        <taxon>Diaporthales</taxon>
        <taxon>Gnomoniaceae</taxon>
        <taxon>Gnomoniopsis</taxon>
    </lineage>
</organism>
<feature type="domain" description="Major facilitator superfamily (MFS) profile" evidence="8">
    <location>
        <begin position="1"/>
        <end position="379"/>
    </location>
</feature>
<dbReference type="AlphaFoldDB" id="A0A9W8YYH2"/>
<feature type="compositionally biased region" description="Acidic residues" evidence="6">
    <location>
        <begin position="385"/>
        <end position="405"/>
    </location>
</feature>
<evidence type="ECO:0000256" key="2">
    <source>
        <dbReference type="ARBA" id="ARBA00022448"/>
    </source>
</evidence>
<dbReference type="OrthoDB" id="10262656at2759"/>
<evidence type="ECO:0000256" key="5">
    <source>
        <dbReference type="ARBA" id="ARBA00023136"/>
    </source>
</evidence>
<dbReference type="InterPro" id="IPR036259">
    <property type="entry name" value="MFS_trans_sf"/>
</dbReference>
<dbReference type="Pfam" id="PF07690">
    <property type="entry name" value="MFS_1"/>
    <property type="match status" value="1"/>
</dbReference>
<dbReference type="PROSITE" id="PS50850">
    <property type="entry name" value="MFS"/>
    <property type="match status" value="1"/>
</dbReference>
<gene>
    <name evidence="9" type="ORF">N0V93_003343</name>
</gene>
<dbReference type="PANTHER" id="PTHR23504:SF8">
    <property type="entry name" value="TRANSPORTER, PUTATIVE (AFU_ORTHOLOGUE AFUA_1G03730)-RELATED"/>
    <property type="match status" value="1"/>
</dbReference>
<feature type="transmembrane region" description="Helical" evidence="7">
    <location>
        <begin position="28"/>
        <end position="50"/>
    </location>
</feature>
<evidence type="ECO:0000256" key="6">
    <source>
        <dbReference type="SAM" id="MobiDB-lite"/>
    </source>
</evidence>
<evidence type="ECO:0000256" key="1">
    <source>
        <dbReference type="ARBA" id="ARBA00004141"/>
    </source>
</evidence>
<keyword evidence="3 7" id="KW-0812">Transmembrane</keyword>
<dbReference type="EMBL" id="JAPEVB010000002">
    <property type="protein sequence ID" value="KAJ4394126.1"/>
    <property type="molecule type" value="Genomic_DNA"/>
</dbReference>
<evidence type="ECO:0000256" key="3">
    <source>
        <dbReference type="ARBA" id="ARBA00022692"/>
    </source>
</evidence>
<dbReference type="GO" id="GO:0022857">
    <property type="term" value="F:transmembrane transporter activity"/>
    <property type="evidence" value="ECO:0007669"/>
    <property type="project" value="InterPro"/>
</dbReference>
<accession>A0A9W8YYH2</accession>
<keyword evidence="5 7" id="KW-0472">Membrane</keyword>
<feature type="transmembrane region" description="Helical" evidence="7">
    <location>
        <begin position="70"/>
        <end position="94"/>
    </location>
</feature>
<proteinExistence type="predicted"/>
<keyword evidence="4 7" id="KW-1133">Transmembrane helix</keyword>
<dbReference type="GO" id="GO:0016020">
    <property type="term" value="C:membrane"/>
    <property type="evidence" value="ECO:0007669"/>
    <property type="project" value="UniProtKB-SubCell"/>
</dbReference>
<reference evidence="9" key="1">
    <citation type="submission" date="2022-10" db="EMBL/GenBank/DDBJ databases">
        <title>Tapping the CABI collections for fungal endophytes: first genome assemblies for Collariella, Neodidymelliopsis, Ascochyta clinopodiicola, Didymella pomorum, Didymosphaeria variabile, Neocosmospora piperis and Neocucurbitaria cava.</title>
        <authorList>
            <person name="Hill R."/>
        </authorList>
    </citation>
    <scope>NUCLEOTIDE SEQUENCE</scope>
    <source>
        <strain evidence="9">IMI 355082</strain>
    </source>
</reference>
<dbReference type="SUPFAM" id="SSF103473">
    <property type="entry name" value="MFS general substrate transporter"/>
    <property type="match status" value="1"/>
</dbReference>
<feature type="transmembrane region" description="Helical" evidence="7">
    <location>
        <begin position="315"/>
        <end position="336"/>
    </location>
</feature>